<dbReference type="RefSeq" id="WP_363796948.1">
    <property type="nucleotide sequence ID" value="NZ_CP159925.1"/>
</dbReference>
<sequence>MKLILIGRPGTACESDRAVQFDHDGGTLGAAPDNDLVLSAVDGNVAPRQARVVRGRGEWRLRNEGQRFVVVNGRWLECGAERALADHDIIEIGDHVLMVEDTGLAKEAAEAEVLPPPSSAPADNPLRAYPADEPGVPASPLDERAGAGLDPVELLNTPLDPLSLFPSAGHSVDGTGLDLFDAGEPLSPLDPTATAFAAEAPRASDAGFGLRAVQDTMPEFSGPMQIRIADQAAAAEAPPLRDESGLAAALQAFAIETVPSAVADEVAPRGAGATPATSSSDAAQQAAGPHESMPSETTPASTPRIGAALIASLGTPLAAPAAARFAAAPPVTATAPELVEQHCSLARAFLEGAGADIHVAQDQYSLDFMHRLGGLVRNLRTLAGAGG</sequence>
<protein>
    <recommendedName>
        <fullName evidence="3">FHA domain-containing protein</fullName>
    </recommendedName>
</protein>
<evidence type="ECO:0008006" key="3">
    <source>
        <dbReference type="Google" id="ProtNLM"/>
    </source>
</evidence>
<dbReference type="EMBL" id="CP159925">
    <property type="protein sequence ID" value="XCO74091.1"/>
    <property type="molecule type" value="Genomic_DNA"/>
</dbReference>
<dbReference type="InterPro" id="IPR008984">
    <property type="entry name" value="SMAD_FHA_dom_sf"/>
</dbReference>
<organism evidence="2">
    <name type="scientific">Lysobacter firmicutimachus</name>
    <dbReference type="NCBI Taxonomy" id="1792846"/>
    <lineage>
        <taxon>Bacteria</taxon>
        <taxon>Pseudomonadati</taxon>
        <taxon>Pseudomonadota</taxon>
        <taxon>Gammaproteobacteria</taxon>
        <taxon>Lysobacterales</taxon>
        <taxon>Lysobacteraceae</taxon>
        <taxon>Lysobacter</taxon>
    </lineage>
</organism>
<name>A0AAU8MNP5_9GAMM</name>
<evidence type="ECO:0000256" key="1">
    <source>
        <dbReference type="SAM" id="MobiDB-lite"/>
    </source>
</evidence>
<evidence type="ECO:0000313" key="2">
    <source>
        <dbReference type="EMBL" id="XCO74091.1"/>
    </source>
</evidence>
<feature type="region of interest" description="Disordered" evidence="1">
    <location>
        <begin position="266"/>
        <end position="301"/>
    </location>
</feature>
<feature type="region of interest" description="Disordered" evidence="1">
    <location>
        <begin position="113"/>
        <end position="138"/>
    </location>
</feature>
<dbReference type="SUPFAM" id="SSF49879">
    <property type="entry name" value="SMAD/FHA domain"/>
    <property type="match status" value="1"/>
</dbReference>
<gene>
    <name evidence="2" type="ORF">ABU614_17125</name>
</gene>
<dbReference type="Gene3D" id="2.60.200.20">
    <property type="match status" value="1"/>
</dbReference>
<dbReference type="AlphaFoldDB" id="A0AAU8MNP5"/>
<accession>A0AAU8MNP5</accession>
<proteinExistence type="predicted"/>
<dbReference type="CDD" id="cd00060">
    <property type="entry name" value="FHA"/>
    <property type="match status" value="1"/>
</dbReference>
<feature type="compositionally biased region" description="Low complexity" evidence="1">
    <location>
        <begin position="270"/>
        <end position="289"/>
    </location>
</feature>
<reference evidence="2" key="1">
    <citation type="submission" date="2024-06" db="EMBL/GenBank/DDBJ databases">
        <authorList>
            <person name="Li S."/>
        </authorList>
    </citation>
    <scope>NUCLEOTIDE SEQUENCE</scope>
    <source>
        <strain evidence="2">SR10</strain>
    </source>
</reference>